<proteinExistence type="predicted"/>
<dbReference type="STRING" id="34508.A0A4U8UGZ7"/>
<feature type="region of interest" description="Disordered" evidence="1">
    <location>
        <begin position="302"/>
        <end position="357"/>
    </location>
</feature>
<feature type="compositionally biased region" description="Low complexity" evidence="1">
    <location>
        <begin position="340"/>
        <end position="352"/>
    </location>
</feature>
<protein>
    <recommendedName>
        <fullName evidence="4">Calponin-homology (CH) domain-containing protein</fullName>
    </recommendedName>
</protein>
<evidence type="ECO:0000256" key="1">
    <source>
        <dbReference type="SAM" id="MobiDB-lite"/>
    </source>
</evidence>
<organism evidence="2 3">
    <name type="scientific">Steinernema carpocapsae</name>
    <name type="common">Entomopathogenic nematode</name>
    <dbReference type="NCBI Taxonomy" id="34508"/>
    <lineage>
        <taxon>Eukaryota</taxon>
        <taxon>Metazoa</taxon>
        <taxon>Ecdysozoa</taxon>
        <taxon>Nematoda</taxon>
        <taxon>Chromadorea</taxon>
        <taxon>Rhabditida</taxon>
        <taxon>Tylenchina</taxon>
        <taxon>Panagrolaimomorpha</taxon>
        <taxon>Strongyloidoidea</taxon>
        <taxon>Steinernematidae</taxon>
        <taxon>Steinernema</taxon>
    </lineage>
</organism>
<dbReference type="EMBL" id="AZBU02000001">
    <property type="protein sequence ID" value="TMS32222.1"/>
    <property type="molecule type" value="Genomic_DNA"/>
</dbReference>
<feature type="region of interest" description="Disordered" evidence="1">
    <location>
        <begin position="124"/>
        <end position="289"/>
    </location>
</feature>
<feature type="compositionally biased region" description="Low complexity" evidence="1">
    <location>
        <begin position="379"/>
        <end position="401"/>
    </location>
</feature>
<reference evidence="2 3" key="2">
    <citation type="journal article" date="2019" name="G3 (Bethesda)">
        <title>Hybrid Assembly of the Genome of the Entomopathogenic Nematode Steinernema carpocapsae Identifies the X-Chromosome.</title>
        <authorList>
            <person name="Serra L."/>
            <person name="Macchietto M."/>
            <person name="Macias-Munoz A."/>
            <person name="McGill C.J."/>
            <person name="Rodriguez I.M."/>
            <person name="Rodriguez B."/>
            <person name="Murad R."/>
            <person name="Mortazavi A."/>
        </authorList>
    </citation>
    <scope>NUCLEOTIDE SEQUENCE [LARGE SCALE GENOMIC DNA]</scope>
    <source>
        <strain evidence="2 3">ALL</strain>
    </source>
</reference>
<feature type="compositionally biased region" description="Low complexity" evidence="1">
    <location>
        <begin position="511"/>
        <end position="556"/>
    </location>
</feature>
<reference evidence="2 3" key="1">
    <citation type="journal article" date="2015" name="Genome Biol.">
        <title>Comparative genomics of Steinernema reveals deeply conserved gene regulatory networks.</title>
        <authorList>
            <person name="Dillman A.R."/>
            <person name="Macchietto M."/>
            <person name="Porter C.F."/>
            <person name="Rogers A."/>
            <person name="Williams B."/>
            <person name="Antoshechkin I."/>
            <person name="Lee M.M."/>
            <person name="Goodwin Z."/>
            <person name="Lu X."/>
            <person name="Lewis E.E."/>
            <person name="Goodrich-Blair H."/>
            <person name="Stock S.P."/>
            <person name="Adams B.J."/>
            <person name="Sternberg P.W."/>
            <person name="Mortazavi A."/>
        </authorList>
    </citation>
    <scope>NUCLEOTIDE SEQUENCE [LARGE SCALE GENOMIC DNA]</scope>
    <source>
        <strain evidence="2 3">ALL</strain>
    </source>
</reference>
<feature type="compositionally biased region" description="Polar residues" evidence="1">
    <location>
        <begin position="154"/>
        <end position="175"/>
    </location>
</feature>
<sequence length="618" mass="64757">MNSFTFNDRMVKWLVLRWVTRLISTMFCLIARLFGGEKTDRQLSFIREPPTDCSSASRETLLCSLNGQTSVECIDRCLKYLATLGVNVSQVQAADLREGQLGSVLSLLYALSHFKQQQKALQLCRPSGPSSPKVPPEFRGGNTPAKNSAIGLKKQTTPSSLSTNASAMPPTTSKLPSAYRPSASSIQPPSTSALTKLTPPSKISQLKVDNRRPAGNLAAPSALRAPSSSSSTASSAYQTKSTGASKLPNRGLVRAGTNAAAAVSSRLQPPSSRINNLNNNGDSATSSCSSSIVSSATYSSIPSAVSSSSGITKPQFTPSKSRLSTPVSSSPATGLKPPESVSSKLSSSSNISATPTRDSKMLKIRFFGGGSKEKKGAKNAVAAPAAPPAQTTVSTTTSNLPPLAPPAQTIPMFMPKQLSQQQQRYDASPSTTRRSTSNSSLLKPKTTGLKTPTAKPAIRPTMLSTETSTPLGGRMKTSGNNNSIPKVQEDHDQKRLSKSSEEDSAYVGFGSNSPVSSAESSSMSINSNTSKTGTNSSSASSGIGSSTSSRSASSNGYDKVTSPPVVSSPLQECKPVLAVRKRNRRSIEVQTAASFAPPSSLAADALRRRLCAIPMLNP</sequence>
<dbReference type="SUPFAM" id="SSF47576">
    <property type="entry name" value="Calponin-homology domain, CH-domain"/>
    <property type="match status" value="1"/>
</dbReference>
<dbReference type="InterPro" id="IPR036872">
    <property type="entry name" value="CH_dom_sf"/>
</dbReference>
<dbReference type="InterPro" id="IPR039041">
    <property type="entry name" value="Nav/unc-53"/>
</dbReference>
<keyword evidence="3" id="KW-1185">Reference proteome</keyword>
<dbReference type="OrthoDB" id="2161974at2759"/>
<gene>
    <name evidence="2" type="ORF">L596_000093</name>
</gene>
<feature type="region of interest" description="Disordered" evidence="1">
    <location>
        <begin position="372"/>
        <end position="568"/>
    </location>
</feature>
<dbReference type="AlphaFoldDB" id="A0A4U8UGZ7"/>
<name>A0A4U8UGZ7_STECR</name>
<feature type="compositionally biased region" description="Low complexity" evidence="1">
    <location>
        <begin position="428"/>
        <end position="457"/>
    </location>
</feature>
<dbReference type="Gene3D" id="1.10.418.10">
    <property type="entry name" value="Calponin-like domain"/>
    <property type="match status" value="1"/>
</dbReference>
<dbReference type="PANTHER" id="PTHR12784">
    <property type="entry name" value="STEERIN"/>
    <property type="match status" value="1"/>
</dbReference>
<accession>A0A4U8UGZ7</accession>
<feature type="compositionally biased region" description="Polar residues" evidence="1">
    <location>
        <begin position="265"/>
        <end position="282"/>
    </location>
</feature>
<feature type="compositionally biased region" description="Polar residues" evidence="1">
    <location>
        <begin position="182"/>
        <end position="195"/>
    </location>
</feature>
<comment type="caution">
    <text evidence="2">The sequence shown here is derived from an EMBL/GenBank/DDBJ whole genome shotgun (WGS) entry which is preliminary data.</text>
</comment>
<feature type="compositionally biased region" description="Low complexity" evidence="1">
    <location>
        <begin position="217"/>
        <end position="236"/>
    </location>
</feature>
<dbReference type="Proteomes" id="UP000298663">
    <property type="component" value="Unassembled WGS sequence"/>
</dbReference>
<evidence type="ECO:0008006" key="4">
    <source>
        <dbReference type="Google" id="ProtNLM"/>
    </source>
</evidence>
<dbReference type="GO" id="GO:0022008">
    <property type="term" value="P:neurogenesis"/>
    <property type="evidence" value="ECO:0007669"/>
    <property type="project" value="InterPro"/>
</dbReference>
<feature type="compositionally biased region" description="Polar residues" evidence="1">
    <location>
        <begin position="310"/>
        <end position="332"/>
    </location>
</feature>
<evidence type="ECO:0000313" key="2">
    <source>
        <dbReference type="EMBL" id="TMS32222.1"/>
    </source>
</evidence>
<feature type="compositionally biased region" description="Basic and acidic residues" evidence="1">
    <location>
        <begin position="487"/>
        <end position="501"/>
    </location>
</feature>
<dbReference type="PANTHER" id="PTHR12784:SF28">
    <property type="entry name" value="PROTEIN SICKIE"/>
    <property type="match status" value="1"/>
</dbReference>
<evidence type="ECO:0000313" key="3">
    <source>
        <dbReference type="Proteomes" id="UP000298663"/>
    </source>
</evidence>